<gene>
    <name evidence="1" type="ORF">I7730_18110</name>
</gene>
<dbReference type="SMART" id="SM00052">
    <property type="entry name" value="EAL"/>
    <property type="match status" value="1"/>
</dbReference>
<dbReference type="PROSITE" id="PS51833">
    <property type="entry name" value="HDOD"/>
    <property type="match status" value="1"/>
</dbReference>
<dbReference type="EMBL" id="DACRBY010000024">
    <property type="protein sequence ID" value="HAS8541704.1"/>
    <property type="molecule type" value="Genomic_DNA"/>
</dbReference>
<dbReference type="PANTHER" id="PTHR33525:SF4">
    <property type="entry name" value="CYCLIC DI-GMP PHOSPHODIESTERASE CDGJ"/>
    <property type="match status" value="1"/>
</dbReference>
<protein>
    <submittedName>
        <fullName evidence="1">HDOD domain-containing protein</fullName>
    </submittedName>
</protein>
<dbReference type="InterPro" id="IPR014408">
    <property type="entry name" value="dGMP_Pdiesterase_EAL/HD-GYP"/>
</dbReference>
<dbReference type="Pfam" id="PF08668">
    <property type="entry name" value="HDOD"/>
    <property type="match status" value="1"/>
</dbReference>
<dbReference type="PROSITE" id="PS50883">
    <property type="entry name" value="EAL"/>
    <property type="match status" value="1"/>
</dbReference>
<organism evidence="1">
    <name type="scientific">Vibrio vulnificus</name>
    <dbReference type="NCBI Taxonomy" id="672"/>
    <lineage>
        <taxon>Bacteria</taxon>
        <taxon>Pseudomonadati</taxon>
        <taxon>Pseudomonadota</taxon>
        <taxon>Gammaproteobacteria</taxon>
        <taxon>Vibrionales</taxon>
        <taxon>Vibrionaceae</taxon>
        <taxon>Vibrio</taxon>
    </lineage>
</organism>
<accession>A0A087J3M8</accession>
<dbReference type="Proteomes" id="UP000863257">
    <property type="component" value="Unassembled WGS sequence"/>
</dbReference>
<dbReference type="InterPro" id="IPR052340">
    <property type="entry name" value="RNase_Y/CdgJ"/>
</dbReference>
<dbReference type="InterPro" id="IPR001633">
    <property type="entry name" value="EAL_dom"/>
</dbReference>
<comment type="caution">
    <text evidence="1">The sequence shown here is derived from an EMBL/GenBank/DDBJ whole genome shotgun (WGS) entry which is preliminary data.</text>
</comment>
<proteinExistence type="predicted"/>
<reference evidence="1" key="2">
    <citation type="submission" date="2019-01" db="EMBL/GenBank/DDBJ databases">
        <authorList>
            <consortium name="NCBI Pathogen Detection Project"/>
        </authorList>
    </citation>
    <scope>NUCLEOTIDE SEQUENCE</scope>
    <source>
        <strain evidence="1">BCW_3452</strain>
    </source>
</reference>
<dbReference type="Pfam" id="PF00563">
    <property type="entry name" value="EAL"/>
    <property type="match status" value="1"/>
</dbReference>
<dbReference type="PIRSF" id="PIRSF003180">
    <property type="entry name" value="DiGMPpdiest_YuxH"/>
    <property type="match status" value="1"/>
</dbReference>
<name>A0A087J3M8_VIBVL</name>
<dbReference type="SUPFAM" id="SSF109604">
    <property type="entry name" value="HD-domain/PDEase-like"/>
    <property type="match status" value="1"/>
</dbReference>
<dbReference type="PANTHER" id="PTHR33525">
    <property type="match status" value="1"/>
</dbReference>
<sequence>MNTTYVARQPIFNRKKHTLGYELLFRDGESNAYPVHIESNRATYRLIVENFLSVGTNPAIASSRCFINFPYQTLIRRLPLSLPKNKVVIEVLETCQPTDELLDAIRDLYREGYVIALDDFTLTPEWHRFLPYVHIVKLDVMDLGMEKACELVKEHLARRVKYHFLAEKVETAEEFELAKEAGFKFFQGYFFSKPEVVQTRYVSPEQTVALELFREVCKSEPDFGRIEQIISQDVALSYKLLRFVNTQSTRLEVTISSFRQALIYLGQDKLKMFVSLVVASYVSTNKPRELYNLSLQRAQFCELMSRRHPFSKHNEQGFMIGLLSILDAMMDLSVESLVNHLPLSEIAKQALLCRGGAYGALIALEECFEQADWRGIEQWCEQLGLSIEEVRYELVEAQRWSQEFALI</sequence>
<dbReference type="OrthoDB" id="9804751at2"/>
<dbReference type="Gene3D" id="1.10.3210.10">
    <property type="entry name" value="Hypothetical protein af1432"/>
    <property type="match status" value="1"/>
</dbReference>
<dbReference type="GeneID" id="93895417"/>
<reference evidence="1" key="1">
    <citation type="journal article" date="2018" name="Genome Biol.">
        <title>SKESA: strategic k-mer extension for scrupulous assemblies.</title>
        <authorList>
            <person name="Souvorov A."/>
            <person name="Agarwala R."/>
            <person name="Lipman D.J."/>
        </authorList>
    </citation>
    <scope>NUCLEOTIDE SEQUENCE</scope>
    <source>
        <strain evidence="1">BCW_3452</strain>
    </source>
</reference>
<dbReference type="SUPFAM" id="SSF141868">
    <property type="entry name" value="EAL domain-like"/>
    <property type="match status" value="1"/>
</dbReference>
<dbReference type="InterPro" id="IPR013976">
    <property type="entry name" value="HDOD"/>
</dbReference>
<dbReference type="AlphaFoldDB" id="A0A087J3M8"/>
<dbReference type="InterPro" id="IPR035919">
    <property type="entry name" value="EAL_sf"/>
</dbReference>
<dbReference type="RefSeq" id="WP_017420394.1">
    <property type="nucleotide sequence ID" value="NZ_CABMOC010000013.1"/>
</dbReference>
<dbReference type="Gene3D" id="3.20.20.450">
    <property type="entry name" value="EAL domain"/>
    <property type="match status" value="1"/>
</dbReference>
<evidence type="ECO:0000313" key="1">
    <source>
        <dbReference type="EMBL" id="HAS8541704.1"/>
    </source>
</evidence>